<comment type="caution">
    <text evidence="2">The sequence shown here is derived from an EMBL/GenBank/DDBJ whole genome shotgun (WGS) entry which is preliminary data.</text>
</comment>
<reference evidence="2 3" key="1">
    <citation type="submission" date="2020-08" db="EMBL/GenBank/DDBJ databases">
        <title>Genomic Encyclopedia of Type Strains, Phase IV (KMG-IV): sequencing the most valuable type-strain genomes for metagenomic binning, comparative biology and taxonomic classification.</title>
        <authorList>
            <person name="Goeker M."/>
        </authorList>
    </citation>
    <scope>NUCLEOTIDE SEQUENCE [LARGE SCALE GENOMIC DNA]</scope>
    <source>
        <strain evidence="2 3">YC6723</strain>
    </source>
</reference>
<evidence type="ECO:0000313" key="3">
    <source>
        <dbReference type="Proteomes" id="UP000529795"/>
    </source>
</evidence>
<protein>
    <submittedName>
        <fullName evidence="2">Uncharacterized protein</fullName>
    </submittedName>
</protein>
<keyword evidence="1" id="KW-0732">Signal</keyword>
<sequence>MILALMLGAATPSAACTLTAPQDCASAGEVLAAPGAVEGIRSIAGQRRGNFLRDGLPLVADQAIEVLRGIPEKPRRIANGWLFGACRQASCGEMAAVIVDARGKIASFAVLHGACPLDVTRPGCARALTLSIWGGNDVVNWRGLLTDWATRYSSGVVDNVFLNGENEPVITAVGEFDGDRVPDTAAFAALGDSWQVTINRGVEPGKAIVVATTADPAGYTLKATPAGLVFGPPGLLSRAQWNGARFVTRAPAQ</sequence>
<organism evidence="2 3">
    <name type="scientific">Sphingomonas jinjuensis</name>
    <dbReference type="NCBI Taxonomy" id="535907"/>
    <lineage>
        <taxon>Bacteria</taxon>
        <taxon>Pseudomonadati</taxon>
        <taxon>Pseudomonadota</taxon>
        <taxon>Alphaproteobacteria</taxon>
        <taxon>Sphingomonadales</taxon>
        <taxon>Sphingomonadaceae</taxon>
        <taxon>Sphingomonas</taxon>
    </lineage>
</organism>
<dbReference type="EMBL" id="JACIEV010000003">
    <property type="protein sequence ID" value="MBB4153495.1"/>
    <property type="molecule type" value="Genomic_DNA"/>
</dbReference>
<dbReference type="RefSeq" id="WP_183983168.1">
    <property type="nucleotide sequence ID" value="NZ_JACIEV010000003.1"/>
</dbReference>
<dbReference type="Proteomes" id="UP000529795">
    <property type="component" value="Unassembled WGS sequence"/>
</dbReference>
<name>A0A840FJJ7_9SPHN</name>
<evidence type="ECO:0000313" key="2">
    <source>
        <dbReference type="EMBL" id="MBB4153495.1"/>
    </source>
</evidence>
<feature type="chain" id="PRO_5032604149" evidence="1">
    <location>
        <begin position="16"/>
        <end position="253"/>
    </location>
</feature>
<dbReference type="AlphaFoldDB" id="A0A840FJJ7"/>
<feature type="signal peptide" evidence="1">
    <location>
        <begin position="1"/>
        <end position="15"/>
    </location>
</feature>
<proteinExistence type="predicted"/>
<accession>A0A840FJJ7</accession>
<gene>
    <name evidence="2" type="ORF">GGQ80_001397</name>
</gene>
<keyword evidence="3" id="KW-1185">Reference proteome</keyword>
<evidence type="ECO:0000256" key="1">
    <source>
        <dbReference type="SAM" id="SignalP"/>
    </source>
</evidence>